<reference evidence="2 3" key="3">
    <citation type="submission" date="2019-11" db="EMBL/GenBank/DDBJ databases">
        <title>A de novo genome assembly of a pear dwarfing rootstock.</title>
        <authorList>
            <person name="Wang F."/>
            <person name="Wang J."/>
            <person name="Li S."/>
            <person name="Zhang Y."/>
            <person name="Fang M."/>
            <person name="Ma L."/>
            <person name="Zhao Y."/>
            <person name="Jiang S."/>
        </authorList>
    </citation>
    <scope>NUCLEOTIDE SEQUENCE [LARGE SCALE GENOMIC DNA]</scope>
    <source>
        <strain evidence="2">S2</strain>
        <tissue evidence="2">Leaf</tissue>
    </source>
</reference>
<comment type="caution">
    <text evidence="2">The sequence shown here is derived from an EMBL/GenBank/DDBJ whole genome shotgun (WGS) entry which is preliminary data.</text>
</comment>
<evidence type="ECO:0000313" key="3">
    <source>
        <dbReference type="Proteomes" id="UP000327157"/>
    </source>
</evidence>
<dbReference type="EMBL" id="SMOL01000120">
    <property type="protein sequence ID" value="KAB2632107.1"/>
    <property type="molecule type" value="Genomic_DNA"/>
</dbReference>
<feature type="region of interest" description="Disordered" evidence="1">
    <location>
        <begin position="26"/>
        <end position="67"/>
    </location>
</feature>
<gene>
    <name evidence="2" type="ORF">D8674_028354</name>
</gene>
<reference evidence="3" key="2">
    <citation type="submission" date="2019-10" db="EMBL/GenBank/DDBJ databases">
        <title>A de novo genome assembly of a pear dwarfing rootstock.</title>
        <authorList>
            <person name="Wang F."/>
            <person name="Wang J."/>
            <person name="Li S."/>
            <person name="Zhang Y."/>
            <person name="Fang M."/>
            <person name="Ma L."/>
            <person name="Zhao Y."/>
            <person name="Jiang S."/>
        </authorList>
    </citation>
    <scope>NUCLEOTIDE SEQUENCE [LARGE SCALE GENOMIC DNA]</scope>
</reference>
<organism evidence="2 3">
    <name type="scientific">Pyrus ussuriensis x Pyrus communis</name>
    <dbReference type="NCBI Taxonomy" id="2448454"/>
    <lineage>
        <taxon>Eukaryota</taxon>
        <taxon>Viridiplantae</taxon>
        <taxon>Streptophyta</taxon>
        <taxon>Embryophyta</taxon>
        <taxon>Tracheophyta</taxon>
        <taxon>Spermatophyta</taxon>
        <taxon>Magnoliopsida</taxon>
        <taxon>eudicotyledons</taxon>
        <taxon>Gunneridae</taxon>
        <taxon>Pentapetalae</taxon>
        <taxon>rosids</taxon>
        <taxon>fabids</taxon>
        <taxon>Rosales</taxon>
        <taxon>Rosaceae</taxon>
        <taxon>Amygdaloideae</taxon>
        <taxon>Maleae</taxon>
        <taxon>Pyrus</taxon>
    </lineage>
</organism>
<evidence type="ECO:0000313" key="2">
    <source>
        <dbReference type="EMBL" id="KAB2632107.1"/>
    </source>
</evidence>
<accession>A0A5N5HZ11</accession>
<dbReference type="OrthoDB" id="2442898at2759"/>
<feature type="compositionally biased region" description="Polar residues" evidence="1">
    <location>
        <begin position="50"/>
        <end position="60"/>
    </location>
</feature>
<evidence type="ECO:0000256" key="1">
    <source>
        <dbReference type="SAM" id="MobiDB-lite"/>
    </source>
</evidence>
<sequence length="100" mass="10977">MIGCKKVPPNVKEECFANVMGTKEKRKASRELCRGGGEESEDSRSGSGSMSAIYSQQTGSFLPLRSRGPLDRYVTSEACQTTLNTPFKKEERRQASQALA</sequence>
<reference evidence="2 3" key="1">
    <citation type="submission" date="2019-09" db="EMBL/GenBank/DDBJ databases">
        <authorList>
            <person name="Ou C."/>
        </authorList>
    </citation>
    <scope>NUCLEOTIDE SEQUENCE [LARGE SCALE GENOMIC DNA]</scope>
    <source>
        <strain evidence="2">S2</strain>
        <tissue evidence="2">Leaf</tissue>
    </source>
</reference>
<dbReference type="Proteomes" id="UP000327157">
    <property type="component" value="Chromosome 6"/>
</dbReference>
<dbReference type="AlphaFoldDB" id="A0A5N5HZ11"/>
<keyword evidence="3" id="KW-1185">Reference proteome</keyword>
<protein>
    <submittedName>
        <fullName evidence="2">Uncharacterized protein</fullName>
    </submittedName>
</protein>
<proteinExistence type="predicted"/>
<name>A0A5N5HZ11_9ROSA</name>